<proteinExistence type="predicted"/>
<sequence length="231" mass="25260">MSLLAACTKTETVAPPAERSNRILAYRVTNVAGDTILGVVNDPDSVIRVYLPYYYYLTSLVPDIQVSAGATVTPASGTLVENLLDVFDNGRDIRYTVTGQDGSKATYRLLIEVQQPDFTVDELTTDPASPAEYVNNDIGDVPVYLSWYGDVSSGNQELDRQLIRVTLTGEEGNAYVVDNNAGFKLSSGPSYVFFYLPPNSAASLPTGLYHISIRFYSKTVTLQNPVRIVQP</sequence>
<organism evidence="1 2">
    <name type="scientific">Chitinophaga japonensis</name>
    <name type="common">Flexibacter japonensis</name>
    <dbReference type="NCBI Taxonomy" id="104662"/>
    <lineage>
        <taxon>Bacteria</taxon>
        <taxon>Pseudomonadati</taxon>
        <taxon>Bacteroidota</taxon>
        <taxon>Chitinophagia</taxon>
        <taxon>Chitinophagales</taxon>
        <taxon>Chitinophagaceae</taxon>
        <taxon>Chitinophaga</taxon>
    </lineage>
</organism>
<dbReference type="AlphaFoldDB" id="A0A562TD96"/>
<evidence type="ECO:0000313" key="1">
    <source>
        <dbReference type="EMBL" id="TWI91046.1"/>
    </source>
</evidence>
<name>A0A562TD96_CHIJA</name>
<gene>
    <name evidence="1" type="ORF">LX66_0407</name>
</gene>
<reference evidence="1 2" key="1">
    <citation type="journal article" date="2013" name="Stand. Genomic Sci.">
        <title>Genomic Encyclopedia of Type Strains, Phase I: The one thousand microbial genomes (KMG-I) project.</title>
        <authorList>
            <person name="Kyrpides N.C."/>
            <person name="Woyke T."/>
            <person name="Eisen J.A."/>
            <person name="Garrity G."/>
            <person name="Lilburn T.G."/>
            <person name="Beck B.J."/>
            <person name="Whitman W.B."/>
            <person name="Hugenholtz P."/>
            <person name="Klenk H.P."/>
        </authorList>
    </citation>
    <scope>NUCLEOTIDE SEQUENCE [LARGE SCALE GENOMIC DNA]</scope>
    <source>
        <strain evidence="1 2">DSM 13484</strain>
    </source>
</reference>
<dbReference type="EMBL" id="VLLG01000002">
    <property type="protein sequence ID" value="TWI91046.1"/>
    <property type="molecule type" value="Genomic_DNA"/>
</dbReference>
<dbReference type="Proteomes" id="UP000316778">
    <property type="component" value="Unassembled WGS sequence"/>
</dbReference>
<protein>
    <recommendedName>
        <fullName evidence="3">DUF5018 domain-containing protein</fullName>
    </recommendedName>
</protein>
<keyword evidence="2" id="KW-1185">Reference proteome</keyword>
<dbReference type="Gene3D" id="2.60.40.2340">
    <property type="match status" value="1"/>
</dbReference>
<evidence type="ECO:0000313" key="2">
    <source>
        <dbReference type="Proteomes" id="UP000316778"/>
    </source>
</evidence>
<evidence type="ECO:0008006" key="3">
    <source>
        <dbReference type="Google" id="ProtNLM"/>
    </source>
</evidence>
<accession>A0A562TD96</accession>
<comment type="caution">
    <text evidence="1">The sequence shown here is derived from an EMBL/GenBank/DDBJ whole genome shotgun (WGS) entry which is preliminary data.</text>
</comment>